<reference evidence="1 2" key="1">
    <citation type="journal article" date="2021" name="bioRxiv">
        <title>The Gossypium anomalum genome as a resource for cotton improvement and evolutionary analysis of hybrid incompatibility.</title>
        <authorList>
            <person name="Grover C.E."/>
            <person name="Yuan D."/>
            <person name="Arick M.A."/>
            <person name="Miller E.R."/>
            <person name="Hu G."/>
            <person name="Peterson D.G."/>
            <person name="Wendel J.F."/>
            <person name="Udall J.A."/>
        </authorList>
    </citation>
    <scope>NUCLEOTIDE SEQUENCE [LARGE SCALE GENOMIC DNA]</scope>
    <source>
        <strain evidence="1">JFW-Udall</strain>
        <tissue evidence="1">Leaf</tissue>
    </source>
</reference>
<dbReference type="EMBL" id="JAHUZN010000012">
    <property type="protein sequence ID" value="KAG8474802.1"/>
    <property type="molecule type" value="Genomic_DNA"/>
</dbReference>
<dbReference type="OrthoDB" id="1722274at2759"/>
<protein>
    <submittedName>
        <fullName evidence="1">Uncharacterized protein</fullName>
    </submittedName>
</protein>
<sequence length="109" mass="12533">MRKEQFPLMNSQLQGGKRRVIVETCFRYLLLETIQSDTMCFINMVYLLPNIGIGLELKWSSQVEFDSLLVAEHTRKSSEVNYAKGSRRYGVIECDPLVRKGLEKTVSSL</sequence>
<name>A0A8J6CH33_9ROSI</name>
<keyword evidence="2" id="KW-1185">Reference proteome</keyword>
<accession>A0A8J6CH33</accession>
<evidence type="ECO:0000313" key="2">
    <source>
        <dbReference type="Proteomes" id="UP000701853"/>
    </source>
</evidence>
<proteinExistence type="predicted"/>
<organism evidence="1 2">
    <name type="scientific">Gossypium anomalum</name>
    <dbReference type="NCBI Taxonomy" id="47600"/>
    <lineage>
        <taxon>Eukaryota</taxon>
        <taxon>Viridiplantae</taxon>
        <taxon>Streptophyta</taxon>
        <taxon>Embryophyta</taxon>
        <taxon>Tracheophyta</taxon>
        <taxon>Spermatophyta</taxon>
        <taxon>Magnoliopsida</taxon>
        <taxon>eudicotyledons</taxon>
        <taxon>Gunneridae</taxon>
        <taxon>Pentapetalae</taxon>
        <taxon>rosids</taxon>
        <taxon>malvids</taxon>
        <taxon>Malvales</taxon>
        <taxon>Malvaceae</taxon>
        <taxon>Malvoideae</taxon>
        <taxon>Gossypium</taxon>
    </lineage>
</organism>
<gene>
    <name evidence="1" type="ORF">CXB51_031506</name>
</gene>
<evidence type="ECO:0000313" key="1">
    <source>
        <dbReference type="EMBL" id="KAG8474802.1"/>
    </source>
</evidence>
<dbReference type="Proteomes" id="UP000701853">
    <property type="component" value="Chromosome 12"/>
</dbReference>
<dbReference type="AlphaFoldDB" id="A0A8J6CH33"/>
<comment type="caution">
    <text evidence="1">The sequence shown here is derived from an EMBL/GenBank/DDBJ whole genome shotgun (WGS) entry which is preliminary data.</text>
</comment>